<comment type="caution">
    <text evidence="5">The sequence shown here is derived from an EMBL/GenBank/DDBJ whole genome shotgun (WGS) entry which is preliminary data.</text>
</comment>
<keyword evidence="4" id="KW-0472">Membrane</keyword>
<name>A0AAD4P4M7_PERFH</name>
<evidence type="ECO:0000256" key="3">
    <source>
        <dbReference type="SAM" id="Coils"/>
    </source>
</evidence>
<dbReference type="PANTHER" id="PTHR31580">
    <property type="entry name" value="FILAMENT-LIKE PLANT PROTEIN 4"/>
    <property type="match status" value="1"/>
</dbReference>
<keyword evidence="4" id="KW-1133">Transmembrane helix</keyword>
<keyword evidence="6" id="KW-1185">Reference proteome</keyword>
<evidence type="ECO:0000313" key="5">
    <source>
        <dbReference type="EMBL" id="KAH6826718.1"/>
    </source>
</evidence>
<evidence type="ECO:0000313" key="6">
    <source>
        <dbReference type="Proteomes" id="UP001190926"/>
    </source>
</evidence>
<proteinExistence type="inferred from homology"/>
<gene>
    <name evidence="5" type="ORF">C2S53_016923</name>
</gene>
<reference evidence="5 6" key="1">
    <citation type="journal article" date="2021" name="Nat. Commun.">
        <title>Incipient diploidization of the medicinal plant Perilla within 10,000 years.</title>
        <authorList>
            <person name="Zhang Y."/>
            <person name="Shen Q."/>
            <person name="Leng L."/>
            <person name="Zhang D."/>
            <person name="Chen S."/>
            <person name="Shi Y."/>
            <person name="Ning Z."/>
            <person name="Chen S."/>
        </authorList>
    </citation>
    <scope>NUCLEOTIDE SEQUENCE [LARGE SCALE GENOMIC DNA]</scope>
    <source>
        <strain evidence="6">cv. PC099</strain>
    </source>
</reference>
<feature type="coiled-coil region" evidence="3">
    <location>
        <begin position="153"/>
        <end position="180"/>
    </location>
</feature>
<comment type="similarity">
    <text evidence="1">Belongs to the FPP family.</text>
</comment>
<keyword evidence="2 3" id="KW-0175">Coiled coil</keyword>
<evidence type="ECO:0000256" key="2">
    <source>
        <dbReference type="ARBA" id="ARBA00023054"/>
    </source>
</evidence>
<dbReference type="Pfam" id="PF05911">
    <property type="entry name" value="FPP"/>
    <property type="match status" value="1"/>
</dbReference>
<accession>A0AAD4P4M7</accession>
<sequence>MEKCQVKTRGLKNELNFVKSSDEVLGVSLLSGRHNHVVMMHKLLQSHQIIYVGVHKEMKMLKESKRASEDQFKSLKAINEDLGSQLIATRAEFSELLQKLSSVEIESDNKSHCCKEIEGTCLEFQMQIESIANNQYSKNHESQGRLLQIRMEITQTSAKLAKCEEAVLKLEKQVERKENQVKIQGSTKKLSAVDKALSIIDNRKQKLKQCSFLHDQMIYEDVAWILVCSKFLMLGVEMKIIRSLVQFVVCWLRRCVFHILSGGMKMGITVLSALLFARNFQLKKIYLLRF</sequence>
<keyword evidence="4" id="KW-0812">Transmembrane</keyword>
<feature type="transmembrane region" description="Helical" evidence="4">
    <location>
        <begin position="256"/>
        <end position="277"/>
    </location>
</feature>
<dbReference type="Proteomes" id="UP001190926">
    <property type="component" value="Unassembled WGS sequence"/>
</dbReference>
<evidence type="ECO:0000256" key="1">
    <source>
        <dbReference type="ARBA" id="ARBA00005921"/>
    </source>
</evidence>
<organism evidence="5 6">
    <name type="scientific">Perilla frutescens var. hirtella</name>
    <name type="common">Perilla citriodora</name>
    <name type="synonym">Perilla setoyensis</name>
    <dbReference type="NCBI Taxonomy" id="608512"/>
    <lineage>
        <taxon>Eukaryota</taxon>
        <taxon>Viridiplantae</taxon>
        <taxon>Streptophyta</taxon>
        <taxon>Embryophyta</taxon>
        <taxon>Tracheophyta</taxon>
        <taxon>Spermatophyta</taxon>
        <taxon>Magnoliopsida</taxon>
        <taxon>eudicotyledons</taxon>
        <taxon>Gunneridae</taxon>
        <taxon>Pentapetalae</taxon>
        <taxon>asterids</taxon>
        <taxon>lamiids</taxon>
        <taxon>Lamiales</taxon>
        <taxon>Lamiaceae</taxon>
        <taxon>Nepetoideae</taxon>
        <taxon>Elsholtzieae</taxon>
        <taxon>Perilla</taxon>
    </lineage>
</organism>
<dbReference type="AlphaFoldDB" id="A0AAD4P4M7"/>
<dbReference type="EMBL" id="SDAM02000162">
    <property type="protein sequence ID" value="KAH6826718.1"/>
    <property type="molecule type" value="Genomic_DNA"/>
</dbReference>
<dbReference type="PANTHER" id="PTHR31580:SF8">
    <property type="entry name" value="FILAMENT-LIKE PROTEIN (DUF869)"/>
    <property type="match status" value="1"/>
</dbReference>
<evidence type="ECO:0000256" key="4">
    <source>
        <dbReference type="SAM" id="Phobius"/>
    </source>
</evidence>
<protein>
    <submittedName>
        <fullName evidence="5">Uncharacterized protein</fullName>
    </submittedName>
</protein>
<dbReference type="InterPro" id="IPR008587">
    <property type="entry name" value="FPP_plant"/>
</dbReference>